<accession>A0A553NGT5</accession>
<dbReference type="SUPFAM" id="SSF57756">
    <property type="entry name" value="Retrovirus zinc finger-like domains"/>
    <property type="match status" value="1"/>
</dbReference>
<feature type="compositionally biased region" description="Polar residues" evidence="14">
    <location>
        <begin position="188"/>
        <end position="197"/>
    </location>
</feature>
<evidence type="ECO:0000256" key="14">
    <source>
        <dbReference type="SAM" id="MobiDB-lite"/>
    </source>
</evidence>
<dbReference type="PANTHER" id="PTHR46259:SF1">
    <property type="entry name" value="ZINC FINGER CCHC-TYPE AND RNA-BINDING MOTIF-CONTAINING PROTEIN 1"/>
    <property type="match status" value="1"/>
</dbReference>
<dbReference type="CDD" id="cd12393">
    <property type="entry name" value="RRM_ZCRB1"/>
    <property type="match status" value="1"/>
</dbReference>
<keyword evidence="3" id="KW-0507">mRNA processing</keyword>
<evidence type="ECO:0000259" key="15">
    <source>
        <dbReference type="PROSITE" id="PS50102"/>
    </source>
</evidence>
<evidence type="ECO:0000256" key="11">
    <source>
        <dbReference type="ARBA" id="ARBA00032031"/>
    </source>
</evidence>
<feature type="compositionally biased region" description="Acidic residues" evidence="14">
    <location>
        <begin position="146"/>
        <end position="161"/>
    </location>
</feature>
<keyword evidence="7" id="KW-0862">Zinc</keyword>
<name>A0A553NGT5_9TELE</name>
<organism evidence="17 18">
    <name type="scientific">Danionella cerebrum</name>
    <dbReference type="NCBI Taxonomy" id="2873325"/>
    <lineage>
        <taxon>Eukaryota</taxon>
        <taxon>Metazoa</taxon>
        <taxon>Chordata</taxon>
        <taxon>Craniata</taxon>
        <taxon>Vertebrata</taxon>
        <taxon>Euteleostomi</taxon>
        <taxon>Actinopterygii</taxon>
        <taxon>Neopterygii</taxon>
        <taxon>Teleostei</taxon>
        <taxon>Ostariophysi</taxon>
        <taxon>Cypriniformes</taxon>
        <taxon>Danionidae</taxon>
        <taxon>Danioninae</taxon>
        <taxon>Danionella</taxon>
    </lineage>
</organism>
<gene>
    <name evidence="17" type="ORF">DNTS_028694</name>
</gene>
<feature type="region of interest" description="Disordered" evidence="14">
    <location>
        <begin position="121"/>
        <end position="218"/>
    </location>
</feature>
<dbReference type="Proteomes" id="UP000316079">
    <property type="component" value="Unassembled WGS sequence"/>
</dbReference>
<dbReference type="SUPFAM" id="SSF54928">
    <property type="entry name" value="RNA-binding domain, RBD"/>
    <property type="match status" value="1"/>
</dbReference>
<dbReference type="InterPro" id="IPR034219">
    <property type="entry name" value="ZCRB1_RRM"/>
</dbReference>
<dbReference type="SMART" id="SM00343">
    <property type="entry name" value="ZnF_C2HC"/>
    <property type="match status" value="1"/>
</dbReference>
<evidence type="ECO:0000256" key="3">
    <source>
        <dbReference type="ARBA" id="ARBA00022664"/>
    </source>
</evidence>
<evidence type="ECO:0000313" key="17">
    <source>
        <dbReference type="EMBL" id="TRY64662.1"/>
    </source>
</evidence>
<feature type="domain" description="CCHC-type" evidence="16">
    <location>
        <begin position="106"/>
        <end position="122"/>
    </location>
</feature>
<keyword evidence="4" id="KW-0479">Metal-binding</keyword>
<evidence type="ECO:0000256" key="13">
    <source>
        <dbReference type="PROSITE-ProRule" id="PRU00176"/>
    </source>
</evidence>
<evidence type="ECO:0000256" key="5">
    <source>
        <dbReference type="ARBA" id="ARBA00022728"/>
    </source>
</evidence>
<dbReference type="OrthoDB" id="267048at2759"/>
<sequence length="218" mass="24726">MSGGLAPSKSTVYVSNIPFSLTNSDVYKLCSKYGKVVKVTIVKDKHTRLSKGVAFVLFLDRESAYNCAHSLNSKQLFGRTVKASIAKDNGRATEFIRKRNYTDKSRCYECGEDGHLSYTCPKNLLGEREPPPKKEKKKKKKMKEPEEFEPEDSEEEGEDPALDSLSQAIAFQQAHIEEEEKRRRQPTEEASQASTSKDAQKLRIKKSVYFSDEEELSD</sequence>
<dbReference type="EMBL" id="SRMA01026978">
    <property type="protein sequence ID" value="TRY64662.1"/>
    <property type="molecule type" value="Genomic_DNA"/>
</dbReference>
<dbReference type="SMART" id="SM00360">
    <property type="entry name" value="RRM"/>
    <property type="match status" value="1"/>
</dbReference>
<dbReference type="GO" id="GO:0008270">
    <property type="term" value="F:zinc ion binding"/>
    <property type="evidence" value="ECO:0007669"/>
    <property type="project" value="UniProtKB-KW"/>
</dbReference>
<dbReference type="PROSITE" id="PS50102">
    <property type="entry name" value="RRM"/>
    <property type="match status" value="1"/>
</dbReference>
<evidence type="ECO:0000256" key="4">
    <source>
        <dbReference type="ARBA" id="ARBA00022723"/>
    </source>
</evidence>
<keyword evidence="10" id="KW-0539">Nucleus</keyword>
<dbReference type="InterPro" id="IPR012677">
    <property type="entry name" value="Nucleotide-bd_a/b_plait_sf"/>
</dbReference>
<keyword evidence="9" id="KW-0508">mRNA splicing</keyword>
<keyword evidence="6 12" id="KW-0863">Zinc-finger</keyword>
<dbReference type="InterPro" id="IPR044598">
    <property type="entry name" value="ZCRB1"/>
</dbReference>
<dbReference type="GO" id="GO:0003723">
    <property type="term" value="F:RNA binding"/>
    <property type="evidence" value="ECO:0007669"/>
    <property type="project" value="UniProtKB-UniRule"/>
</dbReference>
<keyword evidence="8 13" id="KW-0694">RNA-binding</keyword>
<dbReference type="Gene3D" id="3.30.70.330">
    <property type="match status" value="1"/>
</dbReference>
<dbReference type="GO" id="GO:0005689">
    <property type="term" value="C:U12-type spliceosomal complex"/>
    <property type="evidence" value="ECO:0007669"/>
    <property type="project" value="InterPro"/>
</dbReference>
<dbReference type="GO" id="GO:0000398">
    <property type="term" value="P:mRNA splicing, via spliceosome"/>
    <property type="evidence" value="ECO:0007669"/>
    <property type="project" value="InterPro"/>
</dbReference>
<reference evidence="17 18" key="1">
    <citation type="journal article" date="2019" name="Sci. Data">
        <title>Hybrid genome assembly and annotation of Danionella translucida.</title>
        <authorList>
            <person name="Kadobianskyi M."/>
            <person name="Schulze L."/>
            <person name="Schuelke M."/>
            <person name="Judkewitz B."/>
        </authorList>
    </citation>
    <scope>NUCLEOTIDE SEQUENCE [LARGE SCALE GENOMIC DNA]</scope>
    <source>
        <strain evidence="17 18">Bolton</strain>
    </source>
</reference>
<keyword evidence="18" id="KW-1185">Reference proteome</keyword>
<feature type="compositionally biased region" description="Basic and acidic residues" evidence="14">
    <location>
        <begin position="175"/>
        <end position="187"/>
    </location>
</feature>
<dbReference type="AlphaFoldDB" id="A0A553NGT5"/>
<dbReference type="InterPro" id="IPR001878">
    <property type="entry name" value="Znf_CCHC"/>
</dbReference>
<dbReference type="InterPro" id="IPR036875">
    <property type="entry name" value="Znf_CCHC_sf"/>
</dbReference>
<evidence type="ECO:0000256" key="1">
    <source>
        <dbReference type="ARBA" id="ARBA00004123"/>
    </source>
</evidence>
<comment type="subcellular location">
    <subcellularLocation>
        <location evidence="1">Nucleus</location>
    </subcellularLocation>
</comment>
<dbReference type="Pfam" id="PF00076">
    <property type="entry name" value="RRM_1"/>
    <property type="match status" value="1"/>
</dbReference>
<comment type="caution">
    <text evidence="17">The sequence shown here is derived from an EMBL/GenBank/DDBJ whole genome shotgun (WGS) entry which is preliminary data.</text>
</comment>
<evidence type="ECO:0000256" key="6">
    <source>
        <dbReference type="ARBA" id="ARBA00022771"/>
    </source>
</evidence>
<dbReference type="Gene3D" id="4.10.60.10">
    <property type="entry name" value="Zinc finger, CCHC-type"/>
    <property type="match status" value="1"/>
</dbReference>
<evidence type="ECO:0000256" key="10">
    <source>
        <dbReference type="ARBA" id="ARBA00023242"/>
    </source>
</evidence>
<keyword evidence="5" id="KW-0747">Spliceosome</keyword>
<evidence type="ECO:0000256" key="7">
    <source>
        <dbReference type="ARBA" id="ARBA00022833"/>
    </source>
</evidence>
<evidence type="ECO:0000256" key="9">
    <source>
        <dbReference type="ARBA" id="ARBA00023187"/>
    </source>
</evidence>
<dbReference type="PROSITE" id="PS50158">
    <property type="entry name" value="ZF_CCHC"/>
    <property type="match status" value="1"/>
</dbReference>
<proteinExistence type="predicted"/>
<dbReference type="PANTHER" id="PTHR46259">
    <property type="entry name" value="ZINC FINGER CCHC-TYPE AND RNA-BINDING MOTIF-CONTAINING PROTEIN 1"/>
    <property type="match status" value="1"/>
</dbReference>
<dbReference type="FunFam" id="3.30.70.330:FF:000233">
    <property type="entry name" value="Zinc finger CCHC-type and RNA-binding motif-containing protein 1"/>
    <property type="match status" value="1"/>
</dbReference>
<evidence type="ECO:0000256" key="8">
    <source>
        <dbReference type="ARBA" id="ARBA00022884"/>
    </source>
</evidence>
<dbReference type="FunFam" id="4.10.60.10:FF:000009">
    <property type="entry name" value="Zinc finger CCHC-type and RNA-binding motif-containing protein 1"/>
    <property type="match status" value="1"/>
</dbReference>
<feature type="domain" description="RRM" evidence="15">
    <location>
        <begin position="10"/>
        <end position="88"/>
    </location>
</feature>
<dbReference type="InterPro" id="IPR035979">
    <property type="entry name" value="RBD_domain_sf"/>
</dbReference>
<dbReference type="InterPro" id="IPR000504">
    <property type="entry name" value="RRM_dom"/>
</dbReference>
<protein>
    <recommendedName>
        <fullName evidence="2">Zinc finger CCHC-type and RNA-binding motif-containing protein 1</fullName>
    </recommendedName>
    <alternativeName>
        <fullName evidence="11">U11/U12 small nuclear ribonucleoprotein 31 kDa protein</fullName>
    </alternativeName>
</protein>
<dbReference type="STRING" id="623744.A0A553NGT5"/>
<evidence type="ECO:0000256" key="2">
    <source>
        <dbReference type="ARBA" id="ARBA00015428"/>
    </source>
</evidence>
<evidence type="ECO:0000313" key="18">
    <source>
        <dbReference type="Proteomes" id="UP000316079"/>
    </source>
</evidence>
<evidence type="ECO:0000256" key="12">
    <source>
        <dbReference type="PROSITE-ProRule" id="PRU00047"/>
    </source>
</evidence>
<evidence type="ECO:0000259" key="16">
    <source>
        <dbReference type="PROSITE" id="PS50158"/>
    </source>
</evidence>